<dbReference type="GO" id="GO:0005634">
    <property type="term" value="C:nucleus"/>
    <property type="evidence" value="ECO:0007669"/>
    <property type="project" value="TreeGrafter"/>
</dbReference>
<name>A0A1B6FL25_9HEMI</name>
<dbReference type="PROSITE" id="PS00478">
    <property type="entry name" value="LIM_DOMAIN_1"/>
    <property type="match status" value="3"/>
</dbReference>
<evidence type="ECO:0000256" key="1">
    <source>
        <dbReference type="ARBA" id="ARBA00004282"/>
    </source>
</evidence>
<evidence type="ECO:0000256" key="9">
    <source>
        <dbReference type="PROSITE-ProRule" id="PRU00125"/>
    </source>
</evidence>
<organism evidence="11">
    <name type="scientific">Cuerna arida</name>
    <dbReference type="NCBI Taxonomy" id="1464854"/>
    <lineage>
        <taxon>Eukaryota</taxon>
        <taxon>Metazoa</taxon>
        <taxon>Ecdysozoa</taxon>
        <taxon>Arthropoda</taxon>
        <taxon>Hexapoda</taxon>
        <taxon>Insecta</taxon>
        <taxon>Pterygota</taxon>
        <taxon>Neoptera</taxon>
        <taxon>Paraneoptera</taxon>
        <taxon>Hemiptera</taxon>
        <taxon>Auchenorrhyncha</taxon>
        <taxon>Membracoidea</taxon>
        <taxon>Cicadellidae</taxon>
        <taxon>Cicadellinae</taxon>
        <taxon>Proconiini</taxon>
        <taxon>Cuerna</taxon>
    </lineage>
</organism>
<keyword evidence="8 9" id="KW-0440">LIM domain</keyword>
<dbReference type="GO" id="GO:0046872">
    <property type="term" value="F:metal ion binding"/>
    <property type="evidence" value="ECO:0007669"/>
    <property type="project" value="UniProtKB-KW"/>
</dbReference>
<protein>
    <recommendedName>
        <fullName evidence="10">LIM zinc-binding domain-containing protein</fullName>
    </recommendedName>
</protein>
<dbReference type="AlphaFoldDB" id="A0A1B6FL25"/>
<keyword evidence="5" id="KW-0677">Repeat</keyword>
<feature type="domain" description="LIM zinc-binding" evidence="10">
    <location>
        <begin position="133"/>
        <end position="187"/>
    </location>
</feature>
<dbReference type="EMBL" id="GECZ01018884">
    <property type="protein sequence ID" value="JAS50885.1"/>
    <property type="molecule type" value="Transcribed_RNA"/>
</dbReference>
<dbReference type="SMART" id="SM00132">
    <property type="entry name" value="LIM"/>
    <property type="match status" value="3"/>
</dbReference>
<gene>
    <name evidence="11" type="ORF">g.16566</name>
</gene>
<evidence type="ECO:0000256" key="3">
    <source>
        <dbReference type="ARBA" id="ARBA00022490"/>
    </source>
</evidence>
<keyword evidence="3" id="KW-0963">Cytoplasm</keyword>
<comment type="subcellular location">
    <subcellularLocation>
        <location evidence="1">Cell junction</location>
    </subcellularLocation>
    <subcellularLocation>
        <location evidence="2">Cytoplasm</location>
    </subcellularLocation>
</comment>
<dbReference type="GO" id="GO:0030018">
    <property type="term" value="C:Z disc"/>
    <property type="evidence" value="ECO:0007669"/>
    <property type="project" value="TreeGrafter"/>
</dbReference>
<dbReference type="SUPFAM" id="SSF57716">
    <property type="entry name" value="Glucocorticoid receptor-like (DNA-binding domain)"/>
    <property type="match status" value="3"/>
</dbReference>
<sequence>MSKVNLVKSATTSVECASCHQPIVDMIVQAMDKSWHQEHFVCTHCKQPITSQRFHVHDNQPYCEADYTELFLKKCTACGEAIKDVVVMALDKPWHRECFNCTDCKAALSQNGYHEKDAKPYCQQCFETKFCPRCKQCDKPIVDTSVIALGNKYHPACFRCSKCDEPVLDRTFKMINGVQVCCNCDKH</sequence>
<keyword evidence="4 9" id="KW-0479">Metal-binding</keyword>
<dbReference type="FunFam" id="2.10.110.10:FF:000008">
    <property type="entry name" value="Paxillin isoform 1"/>
    <property type="match status" value="1"/>
</dbReference>
<accession>A0A1B6FL25</accession>
<evidence type="ECO:0000256" key="7">
    <source>
        <dbReference type="ARBA" id="ARBA00022949"/>
    </source>
</evidence>
<dbReference type="GO" id="GO:0070161">
    <property type="term" value="C:anchoring junction"/>
    <property type="evidence" value="ECO:0007669"/>
    <property type="project" value="UniProtKB-SubCell"/>
</dbReference>
<feature type="domain" description="LIM zinc-binding" evidence="10">
    <location>
        <begin position="73"/>
        <end position="132"/>
    </location>
</feature>
<dbReference type="PANTHER" id="PTHR24205">
    <property type="entry name" value="FOUR AND A HALF LIM DOMAINS PROTEIN"/>
    <property type="match status" value="1"/>
</dbReference>
<evidence type="ECO:0000256" key="2">
    <source>
        <dbReference type="ARBA" id="ARBA00004496"/>
    </source>
</evidence>
<dbReference type="GO" id="GO:0003712">
    <property type="term" value="F:transcription coregulator activity"/>
    <property type="evidence" value="ECO:0007669"/>
    <property type="project" value="TreeGrafter"/>
</dbReference>
<dbReference type="InterPro" id="IPR001781">
    <property type="entry name" value="Znf_LIM"/>
</dbReference>
<dbReference type="Pfam" id="PF00412">
    <property type="entry name" value="LIM"/>
    <property type="match status" value="3"/>
</dbReference>
<dbReference type="PROSITE" id="PS50023">
    <property type="entry name" value="LIM_DOMAIN_2"/>
    <property type="match status" value="3"/>
</dbReference>
<evidence type="ECO:0000259" key="10">
    <source>
        <dbReference type="PROSITE" id="PS50023"/>
    </source>
</evidence>
<reference evidence="11" key="1">
    <citation type="submission" date="2015-11" db="EMBL/GenBank/DDBJ databases">
        <title>De novo transcriptome assembly of four potential Pierce s Disease insect vectors from Arizona vineyards.</title>
        <authorList>
            <person name="Tassone E.E."/>
        </authorList>
    </citation>
    <scope>NUCLEOTIDE SEQUENCE</scope>
</reference>
<keyword evidence="7" id="KW-0965">Cell junction</keyword>
<dbReference type="Gene3D" id="2.10.110.10">
    <property type="entry name" value="Cysteine Rich Protein"/>
    <property type="match status" value="3"/>
</dbReference>
<evidence type="ECO:0000256" key="5">
    <source>
        <dbReference type="ARBA" id="ARBA00022737"/>
    </source>
</evidence>
<evidence type="ECO:0000256" key="4">
    <source>
        <dbReference type="ARBA" id="ARBA00022723"/>
    </source>
</evidence>
<keyword evidence="6 9" id="KW-0862">Zinc</keyword>
<evidence type="ECO:0000313" key="11">
    <source>
        <dbReference type="EMBL" id="JAS50885.1"/>
    </source>
</evidence>
<dbReference type="CDD" id="cd08368">
    <property type="entry name" value="LIM"/>
    <property type="match status" value="1"/>
</dbReference>
<feature type="domain" description="LIM zinc-binding" evidence="10">
    <location>
        <begin position="14"/>
        <end position="72"/>
    </location>
</feature>
<evidence type="ECO:0000256" key="8">
    <source>
        <dbReference type="ARBA" id="ARBA00023038"/>
    </source>
</evidence>
<proteinExistence type="predicted"/>
<evidence type="ECO:0000256" key="6">
    <source>
        <dbReference type="ARBA" id="ARBA00022833"/>
    </source>
</evidence>
<dbReference type="PANTHER" id="PTHR24205:SF16">
    <property type="entry name" value="GH01042P-RELATED"/>
    <property type="match status" value="1"/>
</dbReference>